<dbReference type="SUPFAM" id="SSF52980">
    <property type="entry name" value="Restriction endonuclease-like"/>
    <property type="match status" value="1"/>
</dbReference>
<dbReference type="InterPro" id="IPR011335">
    <property type="entry name" value="Restrct_endonuc-II-like"/>
</dbReference>
<evidence type="ECO:0000313" key="2">
    <source>
        <dbReference type="Proteomes" id="UP000003835"/>
    </source>
</evidence>
<proteinExistence type="predicted"/>
<dbReference type="Proteomes" id="UP000003835">
    <property type="component" value="Unassembled WGS sequence"/>
</dbReference>
<keyword evidence="2" id="KW-1185">Reference proteome</keyword>
<dbReference type="Gene3D" id="3.40.1350.10">
    <property type="match status" value="1"/>
</dbReference>
<evidence type="ECO:0000313" key="1">
    <source>
        <dbReference type="EMBL" id="EDX78125.1"/>
    </source>
</evidence>
<reference evidence="1 2" key="1">
    <citation type="submission" date="2008-07" db="EMBL/GenBank/DDBJ databases">
        <authorList>
            <person name="Tandeau de Marsac N."/>
            <person name="Ferriera S."/>
            <person name="Johnson J."/>
            <person name="Kravitz S."/>
            <person name="Beeson K."/>
            <person name="Sutton G."/>
            <person name="Rogers Y.-H."/>
            <person name="Friedman R."/>
            <person name="Frazier M."/>
            <person name="Venter J.C."/>
        </authorList>
    </citation>
    <scope>NUCLEOTIDE SEQUENCE [LARGE SCALE GENOMIC DNA]</scope>
    <source>
        <strain evidence="1 2">PCC 7420</strain>
    </source>
</reference>
<accession>B4VJ15</accession>
<dbReference type="GO" id="GO:0003676">
    <property type="term" value="F:nucleic acid binding"/>
    <property type="evidence" value="ECO:0007669"/>
    <property type="project" value="InterPro"/>
</dbReference>
<dbReference type="EMBL" id="DS989842">
    <property type="protein sequence ID" value="EDX78125.1"/>
    <property type="molecule type" value="Genomic_DNA"/>
</dbReference>
<dbReference type="STRING" id="118168.MC7420_7863"/>
<dbReference type="AlphaFoldDB" id="B4VJ15"/>
<sequence length="137" mass="15632">MAKDIYHDTVRTALEKDGWTITDDPLTLTVGKREVFVDLAAEKPLTAERQGEKIAVEVKSFISPSPVKDLQNAIGQYILYAELLALSQPERRLYLAIREEIYVDFFAEPIVQIVLANHPIKLIIFNSIDEVLVKWIH</sequence>
<dbReference type="eggNOG" id="ENOG5031F23">
    <property type="taxonomic scope" value="Bacteria"/>
</dbReference>
<dbReference type="InterPro" id="IPR014919">
    <property type="entry name" value="XisH"/>
</dbReference>
<dbReference type="HOGENOM" id="CLU_132053_0_0_3"/>
<dbReference type="RefSeq" id="WP_006098561.1">
    <property type="nucleotide sequence ID" value="NZ_DS989842.1"/>
</dbReference>
<dbReference type="Pfam" id="PF08814">
    <property type="entry name" value="XisH"/>
    <property type="match status" value="1"/>
</dbReference>
<organism evidence="1 2">
    <name type="scientific">Coleofasciculus chthonoplastes PCC 7420</name>
    <dbReference type="NCBI Taxonomy" id="118168"/>
    <lineage>
        <taxon>Bacteria</taxon>
        <taxon>Bacillati</taxon>
        <taxon>Cyanobacteriota</taxon>
        <taxon>Cyanophyceae</taxon>
        <taxon>Coleofasciculales</taxon>
        <taxon>Coleofasciculaceae</taxon>
        <taxon>Coleofasciculus</taxon>
    </lineage>
</organism>
<dbReference type="CDD" id="cd22366">
    <property type="entry name" value="XisH-like"/>
    <property type="match status" value="1"/>
</dbReference>
<gene>
    <name evidence="1" type="ORF">MC7420_7863</name>
</gene>
<dbReference type="InterPro" id="IPR011856">
    <property type="entry name" value="tRNA_endonuc-like_dom_sf"/>
</dbReference>
<name>B4VJ15_9CYAN</name>
<protein>
    <submittedName>
        <fullName evidence="1">XisH protein</fullName>
    </submittedName>
</protein>
<dbReference type="OrthoDB" id="456752at2"/>